<dbReference type="PANTHER" id="PTHR43713">
    <property type="entry name" value="GLUTAMATE-1-SEMIALDEHYDE 2,1-AMINOMUTASE"/>
    <property type="match status" value="1"/>
</dbReference>
<evidence type="ECO:0000313" key="11">
    <source>
        <dbReference type="EMBL" id="AZW16219.1"/>
    </source>
</evidence>
<dbReference type="Gene3D" id="3.40.640.10">
    <property type="entry name" value="Type I PLP-dependent aspartate aminotransferase-like (Major domain)"/>
    <property type="match status" value="1"/>
</dbReference>
<dbReference type="EMBL" id="CP024172">
    <property type="protein sequence ID" value="AZW16219.1"/>
    <property type="molecule type" value="Genomic_DNA"/>
</dbReference>
<dbReference type="Gene3D" id="3.90.1150.10">
    <property type="entry name" value="Aspartate Aminotransferase, domain 1"/>
    <property type="match status" value="1"/>
</dbReference>
<evidence type="ECO:0000256" key="8">
    <source>
        <dbReference type="ARBA" id="ARBA00023244"/>
    </source>
</evidence>
<evidence type="ECO:0000256" key="10">
    <source>
        <dbReference type="RuleBase" id="RU003560"/>
    </source>
</evidence>
<dbReference type="EC" id="5.4.3.8" evidence="4"/>
<dbReference type="RefSeq" id="WP_048939796.1">
    <property type="nucleotide sequence ID" value="NZ_CP012077.1"/>
</dbReference>
<comment type="cofactor">
    <cofactor evidence="1">
        <name>pyridoxal 5'-phosphate</name>
        <dbReference type="ChEBI" id="CHEBI:597326"/>
    </cofactor>
</comment>
<evidence type="ECO:0000256" key="5">
    <source>
        <dbReference type="ARBA" id="ARBA00015416"/>
    </source>
</evidence>
<comment type="similarity">
    <text evidence="3">Belongs to the class-III pyridoxal-phosphate-dependent aminotransferase family. HemL subfamily.</text>
</comment>
<evidence type="ECO:0000256" key="2">
    <source>
        <dbReference type="ARBA" id="ARBA00004819"/>
    </source>
</evidence>
<evidence type="ECO:0000256" key="9">
    <source>
        <dbReference type="ARBA" id="ARBA00031365"/>
    </source>
</evidence>
<dbReference type="GO" id="GO:0042286">
    <property type="term" value="F:glutamate-1-semialdehyde 2,1-aminomutase activity"/>
    <property type="evidence" value="ECO:0007669"/>
    <property type="project" value="UniProtKB-EC"/>
</dbReference>
<dbReference type="GO" id="GO:0008483">
    <property type="term" value="F:transaminase activity"/>
    <property type="evidence" value="ECO:0007669"/>
    <property type="project" value="UniProtKB-KW"/>
</dbReference>
<dbReference type="InterPro" id="IPR005814">
    <property type="entry name" value="Aminotrans_3"/>
</dbReference>
<evidence type="ECO:0000313" key="12">
    <source>
        <dbReference type="Proteomes" id="UP000282741"/>
    </source>
</evidence>
<dbReference type="InterPro" id="IPR015424">
    <property type="entry name" value="PyrdxlP-dep_Trfase"/>
</dbReference>
<dbReference type="GO" id="GO:0030170">
    <property type="term" value="F:pyridoxal phosphate binding"/>
    <property type="evidence" value="ECO:0007669"/>
    <property type="project" value="InterPro"/>
</dbReference>
<keyword evidence="8" id="KW-0627">Porphyrin biosynthesis</keyword>
<name>A0AAN1RUH3_9BORD</name>
<dbReference type="PANTHER" id="PTHR43713:SF3">
    <property type="entry name" value="GLUTAMATE-1-SEMIALDEHYDE 2,1-AMINOMUTASE 1, CHLOROPLASTIC-RELATED"/>
    <property type="match status" value="1"/>
</dbReference>
<evidence type="ECO:0000256" key="1">
    <source>
        <dbReference type="ARBA" id="ARBA00001933"/>
    </source>
</evidence>
<organism evidence="11 12">
    <name type="scientific">Bordetella hinzii</name>
    <dbReference type="NCBI Taxonomy" id="103855"/>
    <lineage>
        <taxon>Bacteria</taxon>
        <taxon>Pseudomonadati</taxon>
        <taxon>Pseudomonadota</taxon>
        <taxon>Betaproteobacteria</taxon>
        <taxon>Burkholderiales</taxon>
        <taxon>Alcaligenaceae</taxon>
        <taxon>Bordetella</taxon>
    </lineage>
</organism>
<keyword evidence="7" id="KW-0413">Isomerase</keyword>
<evidence type="ECO:0000256" key="6">
    <source>
        <dbReference type="ARBA" id="ARBA00022898"/>
    </source>
</evidence>
<dbReference type="FunFam" id="3.40.640.10:FF:000021">
    <property type="entry name" value="Glutamate-1-semialdehyde 2,1-aminomutase"/>
    <property type="match status" value="1"/>
</dbReference>
<evidence type="ECO:0000256" key="7">
    <source>
        <dbReference type="ARBA" id="ARBA00023235"/>
    </source>
</evidence>
<evidence type="ECO:0000256" key="3">
    <source>
        <dbReference type="ARBA" id="ARBA00008981"/>
    </source>
</evidence>
<dbReference type="AlphaFoldDB" id="A0AAN1RUH3"/>
<sequence length="439" mass="46388">MYTASDFPASAALYAEAQKYLPGGNTRTTVFQHPFPLYAARGEGCHVWDVDGVRRIDCINNYTAMIHGHAKPEITQAVTRQLALGTCFGMPTPSEIDLARELSRRVASVERVRFMNSGTEAVMMAIKAARAYTGRPKIAKVEGAYHGSYDPAEVSLDSQPAQWGEDLPRSVPYAAGTPGGVLDDVIVIPFNDPPTAQRLIARHGRDLAAILIDPLPNRAGLVGASAEFLATLRQAADAAGALLIFDEVISFRLAHGGAQSLFGTTPDLTTFGKVIGGGFPVGAVGGRREVMAVFDPTGGKPALPHGGTFSANPVTMTAGLAALQALDAPAFAHLDRIGQAVRDGANEALKRHGLPGRAVGMGSLLRIHFTGQAPRDYRSIYPDAQASARLKTFVDALLAHGVLAAGYGLMALSTPMGEREVTQIVDAIDRALADTRRAG</sequence>
<keyword evidence="11" id="KW-0808">Transferase</keyword>
<dbReference type="Proteomes" id="UP000282741">
    <property type="component" value="Chromosome"/>
</dbReference>
<dbReference type="CDD" id="cd00610">
    <property type="entry name" value="OAT_like"/>
    <property type="match status" value="1"/>
</dbReference>
<comment type="pathway">
    <text evidence="2">Porphyrin-containing compound metabolism; protoporphyrin-IX biosynthesis; 5-aminolevulinate from L-glutamyl-tRNA(Glu): step 2/2.</text>
</comment>
<dbReference type="InterPro" id="IPR015422">
    <property type="entry name" value="PyrdxlP-dep_Trfase_small"/>
</dbReference>
<gene>
    <name evidence="11" type="ORF">CS347_05220</name>
</gene>
<dbReference type="SUPFAM" id="SSF53383">
    <property type="entry name" value="PLP-dependent transferases"/>
    <property type="match status" value="1"/>
</dbReference>
<keyword evidence="6 10" id="KW-0663">Pyridoxal phosphate</keyword>
<dbReference type="InterPro" id="IPR015421">
    <property type="entry name" value="PyrdxlP-dep_Trfase_major"/>
</dbReference>
<protein>
    <recommendedName>
        <fullName evidence="5">Glutamate-1-semialdehyde 2,1-aminomutase</fullName>
        <ecNumber evidence="4">5.4.3.8</ecNumber>
    </recommendedName>
    <alternativeName>
        <fullName evidence="9">Glutamate-1-semialdehyde aminotransferase</fullName>
    </alternativeName>
</protein>
<accession>A0AAN1RUH3</accession>
<dbReference type="Pfam" id="PF00202">
    <property type="entry name" value="Aminotran_3"/>
    <property type="match status" value="1"/>
</dbReference>
<dbReference type="GO" id="GO:0006779">
    <property type="term" value="P:porphyrin-containing compound biosynthetic process"/>
    <property type="evidence" value="ECO:0007669"/>
    <property type="project" value="UniProtKB-KW"/>
</dbReference>
<reference evidence="12" key="1">
    <citation type="submission" date="2017-10" db="EMBL/GenBank/DDBJ databases">
        <title>Whole genome sequencing of various Bordetella species.</title>
        <authorList>
            <person name="Weigand M.R."/>
            <person name="Loparev V."/>
            <person name="Peng Y."/>
            <person name="Bowden K.E."/>
            <person name="Tondella M.L."/>
            <person name="Williams M.M."/>
        </authorList>
    </citation>
    <scope>NUCLEOTIDE SEQUENCE [LARGE SCALE GENOMIC DNA]</scope>
    <source>
        <strain evidence="12">H720</strain>
    </source>
</reference>
<keyword evidence="11" id="KW-0032">Aminotransferase</keyword>
<evidence type="ECO:0000256" key="4">
    <source>
        <dbReference type="ARBA" id="ARBA00012143"/>
    </source>
</evidence>
<proteinExistence type="inferred from homology"/>